<dbReference type="InterPro" id="IPR015915">
    <property type="entry name" value="Kelch-typ_b-propeller"/>
</dbReference>
<keyword evidence="2" id="KW-0677">Repeat</keyword>
<reference evidence="5" key="1">
    <citation type="submission" date="2021-06" db="EMBL/GenBank/DDBJ databases">
        <authorList>
            <person name="Kallberg Y."/>
            <person name="Tangrot J."/>
            <person name="Rosling A."/>
        </authorList>
    </citation>
    <scope>NUCLEOTIDE SEQUENCE</scope>
    <source>
        <strain evidence="5">UK204</strain>
    </source>
</reference>
<evidence type="ECO:0000256" key="2">
    <source>
        <dbReference type="ARBA" id="ARBA00022737"/>
    </source>
</evidence>
<dbReference type="EMBL" id="CAJVPQ010001257">
    <property type="protein sequence ID" value="CAG8541497.1"/>
    <property type="molecule type" value="Genomic_DNA"/>
</dbReference>
<protein>
    <submittedName>
        <fullName evidence="5">13001_t:CDS:1</fullName>
    </submittedName>
</protein>
<dbReference type="InterPro" id="IPR052124">
    <property type="entry name" value="Rab9_kelch_effector"/>
</dbReference>
<keyword evidence="3" id="KW-1133">Transmembrane helix</keyword>
<keyword evidence="4" id="KW-0732">Signal</keyword>
<keyword evidence="3" id="KW-0812">Transmembrane</keyword>
<dbReference type="PANTHER" id="PTHR46647">
    <property type="entry name" value="RAB9 EFFECTOR PROTEIN WITH KELCH MOTIFS"/>
    <property type="match status" value="1"/>
</dbReference>
<sequence length="359" mass="40414">MYRQHILFIFLFLLATIVNSYKLIGRAFHTANYINDKIYFLGGGIETTEYTNDFFYLNVSVPFTLDSLPIFNVSSNVQIAKHGRATSTVCGHNKDTIFLFGGDFDDDESALPLVFAFNISVPQWTNANVRGLEPIRRRWSSSACDKQKMYIFAGTISHHSTFRNDFDILDINRLTWSLGSKVNIPNPRDVATATILSDGKIVFLGGNGGGNIINMSEINLYDTNNDKWSQMVTNGTPPAGRMGHTTVLTKDGRIIVYGGQTFDGPLAHHDQLSVLDTTEQIFRCNQILMLDVSDKNDYKWVTNFTPNTTTTVSVLSIIIKTVIVFMFVLVIIIAIYSLYRYRISKDTNEHTPLLNNDNC</sequence>
<dbReference type="AlphaFoldDB" id="A0A9N9ASY1"/>
<evidence type="ECO:0000256" key="1">
    <source>
        <dbReference type="ARBA" id="ARBA00022441"/>
    </source>
</evidence>
<gene>
    <name evidence="5" type="ORF">FCALED_LOCUS5662</name>
</gene>
<evidence type="ECO:0000313" key="5">
    <source>
        <dbReference type="EMBL" id="CAG8541497.1"/>
    </source>
</evidence>
<feature type="transmembrane region" description="Helical" evidence="3">
    <location>
        <begin position="317"/>
        <end position="339"/>
    </location>
</feature>
<name>A0A9N9ASY1_9GLOM</name>
<organism evidence="5 6">
    <name type="scientific">Funneliformis caledonium</name>
    <dbReference type="NCBI Taxonomy" id="1117310"/>
    <lineage>
        <taxon>Eukaryota</taxon>
        <taxon>Fungi</taxon>
        <taxon>Fungi incertae sedis</taxon>
        <taxon>Mucoromycota</taxon>
        <taxon>Glomeromycotina</taxon>
        <taxon>Glomeromycetes</taxon>
        <taxon>Glomerales</taxon>
        <taxon>Glomeraceae</taxon>
        <taxon>Funneliformis</taxon>
    </lineage>
</organism>
<keyword evidence="1" id="KW-0880">Kelch repeat</keyword>
<proteinExistence type="predicted"/>
<dbReference type="PANTHER" id="PTHR46647:SF1">
    <property type="entry name" value="RAB9 EFFECTOR PROTEIN WITH KELCH MOTIFS"/>
    <property type="match status" value="1"/>
</dbReference>
<evidence type="ECO:0000256" key="4">
    <source>
        <dbReference type="SAM" id="SignalP"/>
    </source>
</evidence>
<dbReference type="Gene3D" id="2.120.10.80">
    <property type="entry name" value="Kelch-type beta propeller"/>
    <property type="match status" value="2"/>
</dbReference>
<dbReference type="Pfam" id="PF24681">
    <property type="entry name" value="Kelch_KLHDC2_KLHL20_DRC7"/>
    <property type="match status" value="1"/>
</dbReference>
<comment type="caution">
    <text evidence="5">The sequence shown here is derived from an EMBL/GenBank/DDBJ whole genome shotgun (WGS) entry which is preliminary data.</text>
</comment>
<feature type="signal peptide" evidence="4">
    <location>
        <begin position="1"/>
        <end position="20"/>
    </location>
</feature>
<evidence type="ECO:0000256" key="3">
    <source>
        <dbReference type="SAM" id="Phobius"/>
    </source>
</evidence>
<dbReference type="Proteomes" id="UP000789570">
    <property type="component" value="Unassembled WGS sequence"/>
</dbReference>
<evidence type="ECO:0000313" key="6">
    <source>
        <dbReference type="Proteomes" id="UP000789570"/>
    </source>
</evidence>
<feature type="chain" id="PRO_5040421980" evidence="4">
    <location>
        <begin position="21"/>
        <end position="359"/>
    </location>
</feature>
<accession>A0A9N9ASY1</accession>
<dbReference type="OrthoDB" id="432528at2759"/>
<keyword evidence="3" id="KW-0472">Membrane</keyword>
<dbReference type="SUPFAM" id="SSF117281">
    <property type="entry name" value="Kelch motif"/>
    <property type="match status" value="1"/>
</dbReference>
<keyword evidence="6" id="KW-1185">Reference proteome</keyword>